<accession>A0ABM5EHX9</accession>
<evidence type="ECO:0000313" key="2">
    <source>
        <dbReference type="Proteomes" id="UP001652581"/>
    </source>
</evidence>
<protein>
    <submittedName>
        <fullName evidence="3 4">Uncharacterized protein</fullName>
    </submittedName>
</protein>
<name>A0ABM5EHX9_VICPA</name>
<keyword evidence="2" id="KW-1185">Reference proteome</keyword>
<evidence type="ECO:0000313" key="3">
    <source>
        <dbReference type="RefSeq" id="XP_072832757.1"/>
    </source>
</evidence>
<reference evidence="3 4" key="1">
    <citation type="submission" date="2025-05" db="UniProtKB">
        <authorList>
            <consortium name="RefSeq"/>
        </authorList>
    </citation>
    <scope>IDENTIFICATION</scope>
</reference>
<organism evidence="2 3">
    <name type="scientific">Vicugna pacos</name>
    <name type="common">Alpaca</name>
    <name type="synonym">Lama pacos</name>
    <dbReference type="NCBI Taxonomy" id="30538"/>
    <lineage>
        <taxon>Eukaryota</taxon>
        <taxon>Metazoa</taxon>
        <taxon>Chordata</taxon>
        <taxon>Craniata</taxon>
        <taxon>Vertebrata</taxon>
        <taxon>Euteleostomi</taxon>
        <taxon>Mammalia</taxon>
        <taxon>Eutheria</taxon>
        <taxon>Laurasiatheria</taxon>
        <taxon>Artiodactyla</taxon>
        <taxon>Tylopoda</taxon>
        <taxon>Camelidae</taxon>
        <taxon>Vicugna</taxon>
    </lineage>
</organism>
<feature type="region of interest" description="Disordered" evidence="1">
    <location>
        <begin position="55"/>
        <end position="75"/>
    </location>
</feature>
<dbReference type="GeneID" id="140701210"/>
<evidence type="ECO:0000256" key="1">
    <source>
        <dbReference type="SAM" id="MobiDB-lite"/>
    </source>
</evidence>
<dbReference type="Proteomes" id="UP001652581">
    <property type="component" value="Chromosome 14"/>
</dbReference>
<evidence type="ECO:0000313" key="4">
    <source>
        <dbReference type="RefSeq" id="XP_072832763.1"/>
    </source>
</evidence>
<sequence>MSWRTIFPNVKMPVTELEACFQAVHVLGIQKRRLEASEFIQNAVYIHLQQNPERIDGPPAHAQSVPGGPLVESSMSEPGIGSKCFSTLSPGAALLSLSPSLRTSSVACVLLPGLRASGCIAQLHLVESGKRRMSAEQASVSSLSVSAAGPAT</sequence>
<gene>
    <name evidence="3" type="primary">LOC140701210</name>
    <name evidence="4" type="synonym">LOC140701239</name>
</gene>
<dbReference type="RefSeq" id="XP_072832763.1">
    <property type="nucleotide sequence ID" value="XM_072976662.1"/>
</dbReference>
<dbReference type="RefSeq" id="XP_072832757.1">
    <property type="nucleotide sequence ID" value="XM_072976656.1"/>
</dbReference>
<proteinExistence type="predicted"/>